<protein>
    <submittedName>
        <fullName evidence="2">Uncharacterized protein</fullName>
    </submittedName>
</protein>
<sequence length="103" mass="10815">MASQSDASNPQQNIKKGAEPGKGSAGDQWAVQTAEAVGPAINPPDTDPMPGGDVEDNKRDIQAAKESESNTDLDTTEGYTVDASNRMDNFAVEPEMYVEGAGK</sequence>
<feature type="region of interest" description="Disordered" evidence="1">
    <location>
        <begin position="1"/>
        <end position="87"/>
    </location>
</feature>
<proteinExistence type="predicted"/>
<gene>
    <name evidence="2" type="ORF">IQ241_23005</name>
</gene>
<evidence type="ECO:0000256" key="1">
    <source>
        <dbReference type="SAM" id="MobiDB-lite"/>
    </source>
</evidence>
<evidence type="ECO:0000313" key="3">
    <source>
        <dbReference type="Proteomes" id="UP000636505"/>
    </source>
</evidence>
<name>A0A8J7AJB6_9CYAN</name>
<dbReference type="EMBL" id="JADEXG010000085">
    <property type="protein sequence ID" value="MBE9080126.1"/>
    <property type="molecule type" value="Genomic_DNA"/>
</dbReference>
<dbReference type="RefSeq" id="WP_193911768.1">
    <property type="nucleotide sequence ID" value="NZ_JADEXG010000085.1"/>
</dbReference>
<evidence type="ECO:0000313" key="2">
    <source>
        <dbReference type="EMBL" id="MBE9080126.1"/>
    </source>
</evidence>
<comment type="caution">
    <text evidence="2">The sequence shown here is derived from an EMBL/GenBank/DDBJ whole genome shotgun (WGS) entry which is preliminary data.</text>
</comment>
<feature type="compositionally biased region" description="Polar residues" evidence="1">
    <location>
        <begin position="1"/>
        <end position="14"/>
    </location>
</feature>
<reference evidence="2" key="1">
    <citation type="submission" date="2020-10" db="EMBL/GenBank/DDBJ databases">
        <authorList>
            <person name="Castelo-Branco R."/>
            <person name="Eusebio N."/>
            <person name="Adriana R."/>
            <person name="Vieira A."/>
            <person name="Brugerolle De Fraissinette N."/>
            <person name="Rezende De Castro R."/>
            <person name="Schneider M.P."/>
            <person name="Vasconcelos V."/>
            <person name="Leao P.N."/>
        </authorList>
    </citation>
    <scope>NUCLEOTIDE SEQUENCE</scope>
    <source>
        <strain evidence="2">LEGE 07310</strain>
    </source>
</reference>
<feature type="compositionally biased region" description="Basic and acidic residues" evidence="1">
    <location>
        <begin position="55"/>
        <end position="68"/>
    </location>
</feature>
<organism evidence="2 3">
    <name type="scientific">Vasconcelosia minhoensis LEGE 07310</name>
    <dbReference type="NCBI Taxonomy" id="915328"/>
    <lineage>
        <taxon>Bacteria</taxon>
        <taxon>Bacillati</taxon>
        <taxon>Cyanobacteriota</taxon>
        <taxon>Cyanophyceae</taxon>
        <taxon>Nodosilineales</taxon>
        <taxon>Cymatolegaceae</taxon>
        <taxon>Vasconcelosia</taxon>
        <taxon>Vasconcelosia minhoensis</taxon>
    </lineage>
</organism>
<keyword evidence="3" id="KW-1185">Reference proteome</keyword>
<dbReference type="AlphaFoldDB" id="A0A8J7AJB6"/>
<accession>A0A8J7AJB6</accession>
<dbReference type="Proteomes" id="UP000636505">
    <property type="component" value="Unassembled WGS sequence"/>
</dbReference>